<comment type="caution">
    <text evidence="9">The sequence shown here is derived from an EMBL/GenBank/DDBJ whole genome shotgun (WGS) entry which is preliminary data.</text>
</comment>
<dbReference type="InterPro" id="IPR005467">
    <property type="entry name" value="His_kinase_dom"/>
</dbReference>
<dbReference type="CDD" id="cd00082">
    <property type="entry name" value="HisKA"/>
    <property type="match status" value="1"/>
</dbReference>
<dbReference type="Gene3D" id="3.30.565.10">
    <property type="entry name" value="Histidine kinase-like ATPase, C-terminal domain"/>
    <property type="match status" value="1"/>
</dbReference>
<dbReference type="Pfam" id="PF01590">
    <property type="entry name" value="GAF"/>
    <property type="match status" value="1"/>
</dbReference>
<evidence type="ECO:0000256" key="2">
    <source>
        <dbReference type="ARBA" id="ARBA00012438"/>
    </source>
</evidence>
<keyword evidence="10" id="KW-1185">Reference proteome</keyword>
<comment type="catalytic activity">
    <reaction evidence="1">
        <text>ATP + protein L-histidine = ADP + protein N-phospho-L-histidine.</text>
        <dbReference type="EC" id="2.7.13.3"/>
    </reaction>
</comment>
<keyword evidence="9" id="KW-0547">Nucleotide-binding</keyword>
<dbReference type="Pfam" id="PF00512">
    <property type="entry name" value="HisKA"/>
    <property type="match status" value="1"/>
</dbReference>
<evidence type="ECO:0000256" key="4">
    <source>
        <dbReference type="ARBA" id="ARBA00022679"/>
    </source>
</evidence>
<evidence type="ECO:0000256" key="6">
    <source>
        <dbReference type="SAM" id="Phobius"/>
    </source>
</evidence>
<evidence type="ECO:0000256" key="1">
    <source>
        <dbReference type="ARBA" id="ARBA00000085"/>
    </source>
</evidence>
<dbReference type="SMART" id="SM00387">
    <property type="entry name" value="HATPase_c"/>
    <property type="match status" value="1"/>
</dbReference>
<keyword evidence="4" id="KW-0808">Transferase</keyword>
<accession>A0ABT4A328</accession>
<dbReference type="Pfam" id="PF02518">
    <property type="entry name" value="HATPase_c"/>
    <property type="match status" value="1"/>
</dbReference>
<dbReference type="SMART" id="SM00388">
    <property type="entry name" value="HisKA"/>
    <property type="match status" value="1"/>
</dbReference>
<evidence type="ECO:0000259" key="8">
    <source>
        <dbReference type="PROSITE" id="PS50112"/>
    </source>
</evidence>
<dbReference type="InterPro" id="IPR003661">
    <property type="entry name" value="HisK_dim/P_dom"/>
</dbReference>
<dbReference type="CDD" id="cd00130">
    <property type="entry name" value="PAS"/>
    <property type="match status" value="1"/>
</dbReference>
<evidence type="ECO:0000313" key="10">
    <source>
        <dbReference type="Proteomes" id="UP001207654"/>
    </source>
</evidence>
<dbReference type="InterPro" id="IPR029016">
    <property type="entry name" value="GAF-like_dom_sf"/>
</dbReference>
<dbReference type="Gene3D" id="3.30.450.20">
    <property type="entry name" value="PAS domain"/>
    <property type="match status" value="1"/>
</dbReference>
<dbReference type="InterPro" id="IPR036097">
    <property type="entry name" value="HisK_dim/P_sf"/>
</dbReference>
<dbReference type="SUPFAM" id="SSF55874">
    <property type="entry name" value="ATPase domain of HSP90 chaperone/DNA topoisomerase II/histidine kinase"/>
    <property type="match status" value="1"/>
</dbReference>
<dbReference type="GO" id="GO:0005524">
    <property type="term" value="F:ATP binding"/>
    <property type="evidence" value="ECO:0007669"/>
    <property type="project" value="UniProtKB-KW"/>
</dbReference>
<feature type="domain" description="Histidine kinase" evidence="7">
    <location>
        <begin position="537"/>
        <end position="754"/>
    </location>
</feature>
<protein>
    <recommendedName>
        <fullName evidence="2">histidine kinase</fullName>
        <ecNumber evidence="2">2.7.13.3</ecNumber>
    </recommendedName>
</protein>
<evidence type="ECO:0000313" key="9">
    <source>
        <dbReference type="EMBL" id="MCY1076052.1"/>
    </source>
</evidence>
<keyword evidence="5" id="KW-0418">Kinase</keyword>
<keyword evidence="9" id="KW-0067">ATP-binding</keyword>
<dbReference type="PROSITE" id="PS50112">
    <property type="entry name" value="PAS"/>
    <property type="match status" value="1"/>
</dbReference>
<dbReference type="NCBIfam" id="TIGR00229">
    <property type="entry name" value="sensory_box"/>
    <property type="match status" value="1"/>
</dbReference>
<gene>
    <name evidence="9" type="ORF">OV287_16380</name>
</gene>
<dbReference type="InterPro" id="IPR004358">
    <property type="entry name" value="Sig_transdc_His_kin-like_C"/>
</dbReference>
<dbReference type="InterPro" id="IPR000014">
    <property type="entry name" value="PAS"/>
</dbReference>
<dbReference type="Pfam" id="PF13426">
    <property type="entry name" value="PAS_9"/>
    <property type="match status" value="1"/>
</dbReference>
<dbReference type="InterPro" id="IPR035965">
    <property type="entry name" value="PAS-like_dom_sf"/>
</dbReference>
<dbReference type="SUPFAM" id="SSF47384">
    <property type="entry name" value="Homodimeric domain of signal transducing histidine kinase"/>
    <property type="match status" value="1"/>
</dbReference>
<feature type="transmembrane region" description="Helical" evidence="6">
    <location>
        <begin position="180"/>
        <end position="203"/>
    </location>
</feature>
<keyword evidence="6" id="KW-0812">Transmembrane</keyword>
<dbReference type="EC" id="2.7.13.3" evidence="2"/>
<dbReference type="PROSITE" id="PS50109">
    <property type="entry name" value="HIS_KIN"/>
    <property type="match status" value="1"/>
</dbReference>
<sequence>MHRVLSTAAAMVLVPVLIAVGSLLVVLRVVNLQQEALRRHAFATGQALDAERLNAECQHMGRLVRGELISPNPQMLEALAASRAQFDQTLRRMREMSREPGERELLEESGRAEAYIRALSQELMEQRRRGVPLESLLPRIAVEMKAAREVLDSNIQALLRYEQREMEAARHQASEVMGGVVRVFLLAIPIAVAILVVQAVLMMREFRRRHAAQAEAERYAAERAASEARFAGIVAIAADAILAIDEAQRITIFNSGAEAIFGYGAPEVLGQPLDMLLPERFRASHRHFIQTFIAGTVDARRMGERRPIFGLRKNGEEFPAEAAVSKLRLEGRLILTVILRDISAQKRVEEEQRFLVKAGELLSSSLDPEQTLSSVAQLAVQSLADWCIVNLVEGEQVRRSEVAHRNPGKQELAAALQAIRLELHQPFLAREVMVRQEPLFIPHVTGERLAAMVQGAEHLALLQQLDLRSIMGVPLGTKGRLLGALVFVSSESGRVYTPGDLEFALGLGRLASLAVENAQLYQAARRATQARDDVLGIVAHDLRSPLNSIVLTTQALQRRLRARSDEGRDVELLEIIVSSARRMNRLIDDLLDVARMEAGRLFINPGPQPTEALLRTVLEAARPQAQAGSVQLELEAPEALPPVMADRDRLLQVFSNLLGNALKFTPPGGQVRVGAQVEGGQLCFFVRDTGPGIGPEALTRIFDRFWQGDRKDRRGAGLGLSIARGLIEAHGGKMRVESEPGRGSTFFFTVPVALSAPAG</sequence>
<evidence type="ECO:0000259" key="7">
    <source>
        <dbReference type="PROSITE" id="PS50109"/>
    </source>
</evidence>
<dbReference type="SMART" id="SM00091">
    <property type="entry name" value="PAS"/>
    <property type="match status" value="1"/>
</dbReference>
<keyword evidence="6" id="KW-1133">Transmembrane helix</keyword>
<dbReference type="PRINTS" id="PR00344">
    <property type="entry name" value="BCTRLSENSOR"/>
</dbReference>
<dbReference type="Proteomes" id="UP001207654">
    <property type="component" value="Unassembled WGS sequence"/>
</dbReference>
<dbReference type="RefSeq" id="WP_267534959.1">
    <property type="nucleotide sequence ID" value="NZ_JAPNKA010000001.1"/>
</dbReference>
<keyword evidence="3" id="KW-0597">Phosphoprotein</keyword>
<feature type="domain" description="PAS" evidence="8">
    <location>
        <begin position="226"/>
        <end position="279"/>
    </location>
</feature>
<dbReference type="InterPro" id="IPR003018">
    <property type="entry name" value="GAF"/>
</dbReference>
<proteinExistence type="predicted"/>
<organism evidence="9 10">
    <name type="scientific">Archangium lansingense</name>
    <dbReference type="NCBI Taxonomy" id="2995310"/>
    <lineage>
        <taxon>Bacteria</taxon>
        <taxon>Pseudomonadati</taxon>
        <taxon>Myxococcota</taxon>
        <taxon>Myxococcia</taxon>
        <taxon>Myxococcales</taxon>
        <taxon>Cystobacterineae</taxon>
        <taxon>Archangiaceae</taxon>
        <taxon>Archangium</taxon>
    </lineage>
</organism>
<dbReference type="CDD" id="cd16922">
    <property type="entry name" value="HATPase_EvgS-ArcB-TorS-like"/>
    <property type="match status" value="1"/>
</dbReference>
<evidence type="ECO:0000256" key="5">
    <source>
        <dbReference type="ARBA" id="ARBA00022777"/>
    </source>
</evidence>
<dbReference type="PANTHER" id="PTHR43047">
    <property type="entry name" value="TWO-COMPONENT HISTIDINE PROTEIN KINASE"/>
    <property type="match status" value="1"/>
</dbReference>
<evidence type="ECO:0000256" key="3">
    <source>
        <dbReference type="ARBA" id="ARBA00022553"/>
    </source>
</evidence>
<reference evidence="9 10" key="1">
    <citation type="submission" date="2022-11" db="EMBL/GenBank/DDBJ databases">
        <title>Minimal conservation of predation-associated metabolite biosynthetic gene clusters underscores biosynthetic potential of Myxococcota including descriptions for ten novel species: Archangium lansinium sp. nov., Myxococcus landrumus sp. nov., Nannocystis bai.</title>
        <authorList>
            <person name="Ahearne A."/>
            <person name="Stevens C."/>
            <person name="Phillips K."/>
        </authorList>
    </citation>
    <scope>NUCLEOTIDE SEQUENCE [LARGE SCALE GENOMIC DNA]</scope>
    <source>
        <strain evidence="9 10">MIWBW</strain>
    </source>
</reference>
<dbReference type="PANTHER" id="PTHR43047:SF72">
    <property type="entry name" value="OSMOSENSING HISTIDINE PROTEIN KINASE SLN1"/>
    <property type="match status" value="1"/>
</dbReference>
<name>A0ABT4A328_9BACT</name>
<feature type="transmembrane region" description="Helical" evidence="6">
    <location>
        <begin position="6"/>
        <end position="30"/>
    </location>
</feature>
<dbReference type="SMART" id="SM00065">
    <property type="entry name" value="GAF"/>
    <property type="match status" value="1"/>
</dbReference>
<dbReference type="InterPro" id="IPR003594">
    <property type="entry name" value="HATPase_dom"/>
</dbReference>
<keyword evidence="6" id="KW-0472">Membrane</keyword>
<dbReference type="SUPFAM" id="SSF55785">
    <property type="entry name" value="PYP-like sensor domain (PAS domain)"/>
    <property type="match status" value="1"/>
</dbReference>
<dbReference type="EMBL" id="JAPNKA010000001">
    <property type="protein sequence ID" value="MCY1076052.1"/>
    <property type="molecule type" value="Genomic_DNA"/>
</dbReference>
<dbReference type="SUPFAM" id="SSF55781">
    <property type="entry name" value="GAF domain-like"/>
    <property type="match status" value="1"/>
</dbReference>
<dbReference type="InterPro" id="IPR036890">
    <property type="entry name" value="HATPase_C_sf"/>
</dbReference>
<dbReference type="Gene3D" id="3.30.450.40">
    <property type="match status" value="1"/>
</dbReference>
<dbReference type="Gene3D" id="1.10.287.130">
    <property type="match status" value="1"/>
</dbReference>